<dbReference type="InterPro" id="IPR038538">
    <property type="entry name" value="MTERF_sf"/>
</dbReference>
<dbReference type="AlphaFoldDB" id="A0A7I8IIV0"/>
<gene>
    <name evidence="4" type="ORF">SI7747_03004240</name>
</gene>
<dbReference type="EMBL" id="CACRZD030000003">
    <property type="protein sequence ID" value="CAA6657776.1"/>
    <property type="molecule type" value="Genomic_DNA"/>
</dbReference>
<dbReference type="SMART" id="SM00733">
    <property type="entry name" value="Mterf"/>
    <property type="match status" value="3"/>
</dbReference>
<dbReference type="PANTHER" id="PTHR13068:SF46">
    <property type="entry name" value="OS03G0360600 PROTEIN"/>
    <property type="match status" value="1"/>
</dbReference>
<keyword evidence="2" id="KW-0804">Transcription</keyword>
<protein>
    <submittedName>
        <fullName evidence="4">Uncharacterized protein</fullName>
    </submittedName>
</protein>
<reference evidence="4 5" key="1">
    <citation type="submission" date="2019-12" db="EMBL/GenBank/DDBJ databases">
        <authorList>
            <person name="Scholz U."/>
            <person name="Mascher M."/>
            <person name="Fiebig A."/>
        </authorList>
    </citation>
    <scope>NUCLEOTIDE SEQUENCE</scope>
</reference>
<evidence type="ECO:0000256" key="1">
    <source>
        <dbReference type="ARBA" id="ARBA00007692"/>
    </source>
</evidence>
<keyword evidence="2" id="KW-0806">Transcription termination</keyword>
<dbReference type="Pfam" id="PF02536">
    <property type="entry name" value="mTERF"/>
    <property type="match status" value="1"/>
</dbReference>
<dbReference type="EMBL" id="LR743590">
    <property type="protein sequence ID" value="CAA2618079.1"/>
    <property type="molecule type" value="Genomic_DNA"/>
</dbReference>
<keyword evidence="5" id="KW-1185">Reference proteome</keyword>
<dbReference type="Gene3D" id="1.25.70.10">
    <property type="entry name" value="Transcription termination factor 3, mitochondrial"/>
    <property type="match status" value="1"/>
</dbReference>
<keyword evidence="3" id="KW-0809">Transit peptide</keyword>
<dbReference type="PANTHER" id="PTHR13068">
    <property type="entry name" value="CGI-12 PROTEIN-RELATED"/>
    <property type="match status" value="1"/>
</dbReference>
<dbReference type="GO" id="GO:0006353">
    <property type="term" value="P:DNA-templated transcription termination"/>
    <property type="evidence" value="ECO:0007669"/>
    <property type="project" value="UniProtKB-KW"/>
</dbReference>
<name>A0A7I8IIV0_SPIIN</name>
<evidence type="ECO:0000313" key="4">
    <source>
        <dbReference type="EMBL" id="CAA2618079.1"/>
    </source>
</evidence>
<organism evidence="4">
    <name type="scientific">Spirodela intermedia</name>
    <name type="common">Intermediate duckweed</name>
    <dbReference type="NCBI Taxonomy" id="51605"/>
    <lineage>
        <taxon>Eukaryota</taxon>
        <taxon>Viridiplantae</taxon>
        <taxon>Streptophyta</taxon>
        <taxon>Embryophyta</taxon>
        <taxon>Tracheophyta</taxon>
        <taxon>Spermatophyta</taxon>
        <taxon>Magnoliopsida</taxon>
        <taxon>Liliopsida</taxon>
        <taxon>Araceae</taxon>
        <taxon>Lemnoideae</taxon>
        <taxon>Spirodela</taxon>
    </lineage>
</organism>
<evidence type="ECO:0000313" key="5">
    <source>
        <dbReference type="Proteomes" id="UP001189122"/>
    </source>
</evidence>
<dbReference type="GO" id="GO:0003676">
    <property type="term" value="F:nucleic acid binding"/>
    <property type="evidence" value="ECO:0007669"/>
    <property type="project" value="InterPro"/>
</dbReference>
<evidence type="ECO:0000256" key="2">
    <source>
        <dbReference type="ARBA" id="ARBA00022472"/>
    </source>
</evidence>
<comment type="similarity">
    <text evidence="1">Belongs to the mTERF family.</text>
</comment>
<evidence type="ECO:0000256" key="3">
    <source>
        <dbReference type="ARBA" id="ARBA00022946"/>
    </source>
</evidence>
<proteinExistence type="inferred from homology"/>
<dbReference type="InterPro" id="IPR003690">
    <property type="entry name" value="MTERF"/>
</dbReference>
<dbReference type="Proteomes" id="UP001189122">
    <property type="component" value="Unassembled WGS sequence"/>
</dbReference>
<accession>A0A7I8IIV0</accession>
<keyword evidence="2" id="KW-0805">Transcription regulation</keyword>
<sequence>MCPEVLTAGGPRALAPVFTFLIREAAVDGLSGLRRAVRRRPRLLVSDVATRLRPTLYFLQMLGVVEIGRRHAPLLSCSSVLLSQGVGFCPREARAMVRRFPQLFCYSIAGNLEPKFDFFAVEMKRSLRELRDFPQFFSFSLRRRIIPRHRRCSDAGVALPLPPC</sequence>